<evidence type="ECO:0000313" key="4">
    <source>
        <dbReference type="Proteomes" id="UP000074561"/>
    </source>
</evidence>
<proteinExistence type="predicted"/>
<dbReference type="GO" id="GO:0005829">
    <property type="term" value="C:cytosol"/>
    <property type="evidence" value="ECO:0007669"/>
    <property type="project" value="TreeGrafter"/>
</dbReference>
<dbReference type="Proteomes" id="UP000074561">
    <property type="component" value="Chromosome"/>
</dbReference>
<dbReference type="Gene3D" id="3.40.50.2000">
    <property type="entry name" value="Glycogen Phosphorylase B"/>
    <property type="match status" value="2"/>
</dbReference>
<dbReference type="PANTHER" id="PTHR30160">
    <property type="entry name" value="TETRAACYLDISACCHARIDE 4'-KINASE-RELATED"/>
    <property type="match status" value="1"/>
</dbReference>
<sequence length="341" mass="38631">MAISHILICRTDNIGDVVLTLPLTAYIKRHFPEIRISFLCRAYAAPVVRYCTTVDAVIEMESLSDPEAFFRQSDIDTVIFAQLDKRLAAAASKARVPVRIGNAYRTWFNWWYCNRPVHFTRGGSDSHEAQLNFKYLRPLGIRYVPKLSELPAMYHFQIPHEAALDRLLQPYRFNLIFHPKSNGHGREWPSDHFVQLAKSLERHPDIHVWVTGSAAEGQWLTEHAPDLLQLPNVSNVCGQFTLAQLACFIQAADGLIASGTGPLHMSAAFGQRTIGLFPTARSMHPGRWGALGPRAQSLSQQMNCPGCKIKHAMTCECMRSIMPEQVEKIVLEWLDQKRNQR</sequence>
<dbReference type="PATRIC" id="fig|279113.9.peg.1145"/>
<dbReference type="SUPFAM" id="SSF53756">
    <property type="entry name" value="UDP-Glycosyltransferase/glycogen phosphorylase"/>
    <property type="match status" value="1"/>
</dbReference>
<dbReference type="GO" id="GO:0008713">
    <property type="term" value="F:ADP-heptose-lipopolysaccharide heptosyltransferase activity"/>
    <property type="evidence" value="ECO:0007669"/>
    <property type="project" value="TreeGrafter"/>
</dbReference>
<dbReference type="GO" id="GO:0009244">
    <property type="term" value="P:lipopolysaccharide core region biosynthetic process"/>
    <property type="evidence" value="ECO:0007669"/>
    <property type="project" value="TreeGrafter"/>
</dbReference>
<keyword evidence="1" id="KW-0328">Glycosyltransferase</keyword>
<organism evidence="3 4">
    <name type="scientific">Collimonas pratensis</name>
    <dbReference type="NCBI Taxonomy" id="279113"/>
    <lineage>
        <taxon>Bacteria</taxon>
        <taxon>Pseudomonadati</taxon>
        <taxon>Pseudomonadota</taxon>
        <taxon>Betaproteobacteria</taxon>
        <taxon>Burkholderiales</taxon>
        <taxon>Oxalobacteraceae</taxon>
        <taxon>Collimonas</taxon>
    </lineage>
</organism>
<dbReference type="Pfam" id="PF01075">
    <property type="entry name" value="Glyco_transf_9"/>
    <property type="match status" value="1"/>
</dbReference>
<reference evidence="3 4" key="1">
    <citation type="submission" date="2015-11" db="EMBL/GenBank/DDBJ databases">
        <title>Exploring the genomic traits of fungus-feeding bacterial genus Collimonas.</title>
        <authorList>
            <person name="Song C."/>
            <person name="Schmidt R."/>
            <person name="de Jager V."/>
            <person name="Krzyzanowska D."/>
            <person name="Jongedijk E."/>
            <person name="Cankar K."/>
            <person name="Beekwilder J."/>
            <person name="van Veen A."/>
            <person name="de Boer W."/>
            <person name="van Veen J.A."/>
            <person name="Garbeva P."/>
        </authorList>
    </citation>
    <scope>NUCLEOTIDE SEQUENCE [LARGE SCALE GENOMIC DNA]</scope>
    <source>
        <strain evidence="3 4">Ter91</strain>
    </source>
</reference>
<dbReference type="InterPro" id="IPR002201">
    <property type="entry name" value="Glyco_trans_9"/>
</dbReference>
<dbReference type="AlphaFoldDB" id="A0A127Q0B9"/>
<dbReference type="InterPro" id="IPR051199">
    <property type="entry name" value="LPS_LOS_Heptosyltrfase"/>
</dbReference>
<dbReference type="CDD" id="cd03789">
    <property type="entry name" value="GT9_LPS_heptosyltransferase"/>
    <property type="match status" value="1"/>
</dbReference>
<keyword evidence="2 3" id="KW-0808">Transferase</keyword>
<gene>
    <name evidence="3" type="ORF">CPter91_1146</name>
</gene>
<dbReference type="STRING" id="279113.CPter91_1146"/>
<dbReference type="EMBL" id="CP013234">
    <property type="protein sequence ID" value="AMP03530.1"/>
    <property type="molecule type" value="Genomic_DNA"/>
</dbReference>
<name>A0A127Q0B9_9BURK</name>
<accession>A0A127Q0B9</accession>
<dbReference type="RefSeq" id="WP_061945862.1">
    <property type="nucleotide sequence ID" value="NZ_CP013234.1"/>
</dbReference>
<dbReference type="KEGG" id="cpra:CPter91_1146"/>
<dbReference type="PANTHER" id="PTHR30160:SF15">
    <property type="entry name" value="GLYCOSYLTRANSFERASE HI_0523-RELATED"/>
    <property type="match status" value="1"/>
</dbReference>
<evidence type="ECO:0000313" key="3">
    <source>
        <dbReference type="EMBL" id="AMP03530.1"/>
    </source>
</evidence>
<evidence type="ECO:0000256" key="2">
    <source>
        <dbReference type="ARBA" id="ARBA00022679"/>
    </source>
</evidence>
<protein>
    <submittedName>
        <fullName evidence="3">Glycosyltransferase 9 family protein</fullName>
    </submittedName>
</protein>
<evidence type="ECO:0000256" key="1">
    <source>
        <dbReference type="ARBA" id="ARBA00022676"/>
    </source>
</evidence>